<evidence type="ECO:0000313" key="2">
    <source>
        <dbReference type="Proteomes" id="UP000789920"/>
    </source>
</evidence>
<reference evidence="1" key="1">
    <citation type="submission" date="2021-06" db="EMBL/GenBank/DDBJ databases">
        <authorList>
            <person name="Kallberg Y."/>
            <person name="Tangrot J."/>
            <person name="Rosling A."/>
        </authorList>
    </citation>
    <scope>NUCLEOTIDE SEQUENCE</scope>
    <source>
        <strain evidence="1">MA461A</strain>
    </source>
</reference>
<feature type="non-terminal residue" evidence="1">
    <location>
        <position position="1"/>
    </location>
</feature>
<dbReference type="Proteomes" id="UP000789920">
    <property type="component" value="Unassembled WGS sequence"/>
</dbReference>
<evidence type="ECO:0000313" key="1">
    <source>
        <dbReference type="EMBL" id="CAG8851278.1"/>
    </source>
</evidence>
<comment type="caution">
    <text evidence="1">The sequence shown here is derived from an EMBL/GenBank/DDBJ whole genome shotgun (WGS) entry which is preliminary data.</text>
</comment>
<protein>
    <submittedName>
        <fullName evidence="1">30254_t:CDS:1</fullName>
    </submittedName>
</protein>
<sequence length="152" mass="17504">RLYYEGTTNTTKNLTNNNKAGTLNCTIYGQGIESQQKSGISSGSESIRQHKVSAVFGGDKIKIYKGKEAEWVSSLQDFRHWEPIEFRKPVSIFEFLDEDLKKKIKEIIGKRIIYSNVQDYTFEFNNLRNIIVLKMPNDVEEIFSNAEIDSQV</sequence>
<feature type="non-terminal residue" evidence="1">
    <location>
        <position position="152"/>
    </location>
</feature>
<name>A0ACA9SX14_9GLOM</name>
<proteinExistence type="predicted"/>
<dbReference type="EMBL" id="CAJVQC010175228">
    <property type="protein sequence ID" value="CAG8851278.1"/>
    <property type="molecule type" value="Genomic_DNA"/>
</dbReference>
<organism evidence="1 2">
    <name type="scientific">Racocetra persica</name>
    <dbReference type="NCBI Taxonomy" id="160502"/>
    <lineage>
        <taxon>Eukaryota</taxon>
        <taxon>Fungi</taxon>
        <taxon>Fungi incertae sedis</taxon>
        <taxon>Mucoromycota</taxon>
        <taxon>Glomeromycotina</taxon>
        <taxon>Glomeromycetes</taxon>
        <taxon>Diversisporales</taxon>
        <taxon>Gigasporaceae</taxon>
        <taxon>Racocetra</taxon>
    </lineage>
</organism>
<gene>
    <name evidence="1" type="ORF">RPERSI_LOCUS36492</name>
</gene>
<keyword evidence="2" id="KW-1185">Reference proteome</keyword>
<accession>A0ACA9SX14</accession>